<sequence length="122" mass="12911">MAAIVNFLCLVLFLTLVGKGTCQCTLGDITIEQAATGAVVKSKPEWKAVITNRCACSQLDLKLACGGFQTVKKVDPLVLAKTGEECSVNNGAPLYPSSAVSFTYAWNTSFPFKPLSSQIACS</sequence>
<dbReference type="Pfam" id="PF24068">
    <property type="entry name" value="TPD1_C"/>
    <property type="match status" value="1"/>
</dbReference>
<organism evidence="3 4">
    <name type="scientific">Liquidambar formosana</name>
    <name type="common">Formosan gum</name>
    <dbReference type="NCBI Taxonomy" id="63359"/>
    <lineage>
        <taxon>Eukaryota</taxon>
        <taxon>Viridiplantae</taxon>
        <taxon>Streptophyta</taxon>
        <taxon>Embryophyta</taxon>
        <taxon>Tracheophyta</taxon>
        <taxon>Spermatophyta</taxon>
        <taxon>Magnoliopsida</taxon>
        <taxon>eudicotyledons</taxon>
        <taxon>Gunneridae</taxon>
        <taxon>Pentapetalae</taxon>
        <taxon>Saxifragales</taxon>
        <taxon>Altingiaceae</taxon>
        <taxon>Liquidambar</taxon>
    </lineage>
</organism>
<dbReference type="GO" id="GO:0001709">
    <property type="term" value="P:cell fate determination"/>
    <property type="evidence" value="ECO:0007669"/>
    <property type="project" value="TreeGrafter"/>
</dbReference>
<accession>A0AAP0WXE6</accession>
<evidence type="ECO:0000256" key="2">
    <source>
        <dbReference type="SAM" id="SignalP"/>
    </source>
</evidence>
<dbReference type="EMBL" id="JBBPBK010000008">
    <property type="protein sequence ID" value="KAK9279398.1"/>
    <property type="molecule type" value="Genomic_DNA"/>
</dbReference>
<reference evidence="3 4" key="1">
    <citation type="journal article" date="2024" name="Plant J.">
        <title>Genome sequences and population genomics reveal climatic adaptation and genomic divergence between two closely related sweetgum species.</title>
        <authorList>
            <person name="Xu W.Q."/>
            <person name="Ren C.Q."/>
            <person name="Zhang X.Y."/>
            <person name="Comes H.P."/>
            <person name="Liu X.H."/>
            <person name="Li Y.G."/>
            <person name="Kettle C.J."/>
            <person name="Jalonen R."/>
            <person name="Gaisberger H."/>
            <person name="Ma Y.Z."/>
            <person name="Qiu Y.X."/>
        </authorList>
    </citation>
    <scope>NUCLEOTIDE SEQUENCE [LARGE SCALE GENOMIC DNA]</scope>
    <source>
        <strain evidence="3">Hangzhou</strain>
    </source>
</reference>
<comment type="caution">
    <text evidence="3">The sequence shown here is derived from an EMBL/GenBank/DDBJ whole genome shotgun (WGS) entry which is preliminary data.</text>
</comment>
<feature type="signal peptide" evidence="2">
    <location>
        <begin position="1"/>
        <end position="22"/>
    </location>
</feature>
<evidence type="ECO:0000256" key="1">
    <source>
        <dbReference type="ARBA" id="ARBA00022729"/>
    </source>
</evidence>
<keyword evidence="1 2" id="KW-0732">Signal</keyword>
<dbReference type="Proteomes" id="UP001415857">
    <property type="component" value="Unassembled WGS sequence"/>
</dbReference>
<evidence type="ECO:0000313" key="4">
    <source>
        <dbReference type="Proteomes" id="UP001415857"/>
    </source>
</evidence>
<proteinExistence type="predicted"/>
<evidence type="ECO:0000313" key="3">
    <source>
        <dbReference type="EMBL" id="KAK9279398.1"/>
    </source>
</evidence>
<keyword evidence="4" id="KW-1185">Reference proteome</keyword>
<gene>
    <name evidence="3" type="ORF">L1049_013077</name>
</gene>
<dbReference type="InterPro" id="IPR040361">
    <property type="entry name" value="TPD1"/>
</dbReference>
<dbReference type="AlphaFoldDB" id="A0AAP0WXE6"/>
<dbReference type="PANTHER" id="PTHR33184:SF72">
    <property type="entry name" value="BETA-1,3-N-ACETYLGLUCOSAMINYLTRANSFERASE FAMILY PROTEIN"/>
    <property type="match status" value="1"/>
</dbReference>
<name>A0AAP0WXE6_LIQFO</name>
<protein>
    <submittedName>
        <fullName evidence="3">Uncharacterized protein</fullName>
    </submittedName>
</protein>
<dbReference type="PANTHER" id="PTHR33184">
    <property type="entry name" value="PROTEIN TAPETUM DETERMINANT 1-LIKE-RELATED"/>
    <property type="match status" value="1"/>
</dbReference>
<feature type="chain" id="PRO_5042963636" evidence="2">
    <location>
        <begin position="23"/>
        <end position="122"/>
    </location>
</feature>